<comment type="subcellular location">
    <subcellularLocation>
        <location evidence="1">Membrane</location>
    </subcellularLocation>
</comment>
<accession>A4G2P8</accession>
<gene>
    <name evidence="6" type="ordered locus">HEAR0584</name>
</gene>
<dbReference type="OrthoDB" id="513661at2"/>
<evidence type="ECO:0000256" key="3">
    <source>
        <dbReference type="ARBA" id="ARBA00022989"/>
    </source>
</evidence>
<dbReference type="InterPro" id="IPR023352">
    <property type="entry name" value="MAPEG-like_dom_sf"/>
</dbReference>
<organism evidence="6 7">
    <name type="scientific">Herminiimonas arsenicoxydans</name>
    <dbReference type="NCBI Taxonomy" id="204773"/>
    <lineage>
        <taxon>Bacteria</taxon>
        <taxon>Pseudomonadati</taxon>
        <taxon>Pseudomonadota</taxon>
        <taxon>Betaproteobacteria</taxon>
        <taxon>Burkholderiales</taxon>
        <taxon>Oxalobacteraceae</taxon>
        <taxon>Herminiimonas</taxon>
    </lineage>
</organism>
<dbReference type="EMBL" id="CU207211">
    <property type="protein sequence ID" value="CAL60785.1"/>
    <property type="molecule type" value="Genomic_DNA"/>
</dbReference>
<dbReference type="SUPFAM" id="SSF161084">
    <property type="entry name" value="MAPEG domain-like"/>
    <property type="match status" value="1"/>
</dbReference>
<evidence type="ECO:0000256" key="5">
    <source>
        <dbReference type="SAM" id="Phobius"/>
    </source>
</evidence>
<sequence>MNLSYWCVLAAGVMPVVTVAIAKWGKRDFDNSEPRRWLEKQEGVRRRADAAHRNHFEAFPFFAAGVLVAQQLNAPQDTINMLAGVFIIARIVYTVLYLTNHATLRSLSWTVGYLCVIALFLIAAFHGA</sequence>
<reference evidence="6 7" key="1">
    <citation type="journal article" date="2007" name="PLoS Genet.">
        <title>A tale of two oxidation states: bacterial colonization of arsenic-rich environments.</title>
        <authorList>
            <person name="Muller D."/>
            <person name="Medigue C."/>
            <person name="Koechler S."/>
            <person name="Barbe V."/>
            <person name="Barakat M."/>
            <person name="Talla E."/>
            <person name="Bonnefoy V."/>
            <person name="Krin E."/>
            <person name="Arsene-Ploetze F."/>
            <person name="Carapito C."/>
            <person name="Chandler M."/>
            <person name="Cournoyer B."/>
            <person name="Cruveiller S."/>
            <person name="Dossat C."/>
            <person name="Duval S."/>
            <person name="Heymann M."/>
            <person name="Leize E."/>
            <person name="Lieutaud A."/>
            <person name="Lievremont D."/>
            <person name="Makita Y."/>
            <person name="Mangenot S."/>
            <person name="Nitschke W."/>
            <person name="Ortet P."/>
            <person name="Perdrial N."/>
            <person name="Schoepp B."/>
            <person name="Siguier N."/>
            <person name="Simeonova D.D."/>
            <person name="Rouy Z."/>
            <person name="Segurens B."/>
            <person name="Turlin E."/>
            <person name="Vallenet D."/>
            <person name="Van Dorsselaer A."/>
            <person name="Weiss S."/>
            <person name="Weissenbach J."/>
            <person name="Lett M.C."/>
            <person name="Danchin A."/>
            <person name="Bertin P.N."/>
        </authorList>
    </citation>
    <scope>NUCLEOTIDE SEQUENCE [LARGE SCALE GENOMIC DNA]</scope>
    <source>
        <strain evidence="7">ULPAs1</strain>
    </source>
</reference>
<evidence type="ECO:0000313" key="6">
    <source>
        <dbReference type="EMBL" id="CAL60785.1"/>
    </source>
</evidence>
<feature type="transmembrane region" description="Helical" evidence="5">
    <location>
        <begin position="106"/>
        <end position="125"/>
    </location>
</feature>
<dbReference type="GO" id="GO:0016020">
    <property type="term" value="C:membrane"/>
    <property type="evidence" value="ECO:0007669"/>
    <property type="project" value="UniProtKB-SubCell"/>
</dbReference>
<evidence type="ECO:0000256" key="1">
    <source>
        <dbReference type="ARBA" id="ARBA00004370"/>
    </source>
</evidence>
<dbReference type="AlphaFoldDB" id="A4G2P8"/>
<evidence type="ECO:0000256" key="2">
    <source>
        <dbReference type="ARBA" id="ARBA00022692"/>
    </source>
</evidence>
<evidence type="ECO:0000256" key="4">
    <source>
        <dbReference type="ARBA" id="ARBA00023136"/>
    </source>
</evidence>
<dbReference type="Pfam" id="PF01124">
    <property type="entry name" value="MAPEG"/>
    <property type="match status" value="1"/>
</dbReference>
<dbReference type="HOGENOM" id="CLU_110778_2_1_4"/>
<dbReference type="InterPro" id="IPR001129">
    <property type="entry name" value="Membr-assoc_MAPEG"/>
</dbReference>
<dbReference type="PANTHER" id="PTHR35371">
    <property type="entry name" value="INNER MEMBRANE PROTEIN"/>
    <property type="match status" value="1"/>
</dbReference>
<keyword evidence="2 5" id="KW-0812">Transmembrane</keyword>
<dbReference type="KEGG" id="har:HEAR0584"/>
<dbReference type="Proteomes" id="UP000006697">
    <property type="component" value="Chromosome"/>
</dbReference>
<keyword evidence="7" id="KW-1185">Reference proteome</keyword>
<keyword evidence="4 5" id="KW-0472">Membrane</keyword>
<keyword evidence="3 5" id="KW-1133">Transmembrane helix</keyword>
<protein>
    <recommendedName>
        <fullName evidence="8">MAPEG superfamily protein</fullName>
    </recommendedName>
</protein>
<dbReference type="eggNOG" id="COG3686">
    <property type="taxonomic scope" value="Bacteria"/>
</dbReference>
<dbReference type="Gene3D" id="1.20.120.550">
    <property type="entry name" value="Membrane associated eicosanoid/glutathione metabolism-like domain"/>
    <property type="match status" value="1"/>
</dbReference>
<evidence type="ECO:0008006" key="8">
    <source>
        <dbReference type="Google" id="ProtNLM"/>
    </source>
</evidence>
<dbReference type="STRING" id="204773.HEAR0584"/>
<evidence type="ECO:0000313" key="7">
    <source>
        <dbReference type="Proteomes" id="UP000006697"/>
    </source>
</evidence>
<proteinExistence type="predicted"/>
<name>A4G2P8_HERAR</name>
<dbReference type="PANTHER" id="PTHR35371:SF1">
    <property type="entry name" value="BLR7753 PROTEIN"/>
    <property type="match status" value="1"/>
</dbReference>
<feature type="transmembrane region" description="Helical" evidence="5">
    <location>
        <begin position="79"/>
        <end position="99"/>
    </location>
</feature>